<gene>
    <name evidence="3" type="primary">LOC108569327</name>
    <name evidence="2" type="synonym">LOC108565191</name>
</gene>
<evidence type="ECO:0000313" key="3">
    <source>
        <dbReference type="RefSeq" id="XP_017786325.1"/>
    </source>
</evidence>
<accession>A0ABM1NHM5</accession>
<dbReference type="GeneID" id="108565191"/>
<dbReference type="GeneID" id="108569327"/>
<organism evidence="1 3">
    <name type="scientific">Nicrophorus vespilloides</name>
    <name type="common">Boreal carrion beetle</name>
    <dbReference type="NCBI Taxonomy" id="110193"/>
    <lineage>
        <taxon>Eukaryota</taxon>
        <taxon>Metazoa</taxon>
        <taxon>Ecdysozoa</taxon>
        <taxon>Arthropoda</taxon>
        <taxon>Hexapoda</taxon>
        <taxon>Insecta</taxon>
        <taxon>Pterygota</taxon>
        <taxon>Neoptera</taxon>
        <taxon>Endopterygota</taxon>
        <taxon>Coleoptera</taxon>
        <taxon>Polyphaga</taxon>
        <taxon>Staphyliniformia</taxon>
        <taxon>Silphidae</taxon>
        <taxon>Nicrophorinae</taxon>
        <taxon>Nicrophorus</taxon>
    </lineage>
</organism>
<evidence type="ECO:0000313" key="1">
    <source>
        <dbReference type="Proteomes" id="UP000695000"/>
    </source>
</evidence>
<sequence>MDVLWQERLFGKQLTDCSGSKPDTETVEALTDVETVGVYFSFANINLQSDDFRNKLKELYRRLNTSDGSTKRLEIVQVVLWANNDVYSDFEGSHRDSLVDLPWFAMPFSEIDLK</sequence>
<name>A0ABM1NHM5_NICVS</name>
<dbReference type="RefSeq" id="XP_017786325.1">
    <property type="nucleotide sequence ID" value="XM_017930836.1"/>
</dbReference>
<protein>
    <submittedName>
        <fullName evidence="2">Uncharacterized protein LOC108565191</fullName>
    </submittedName>
    <submittedName>
        <fullName evidence="3">Uncharacterized protein LOC108569327</fullName>
    </submittedName>
</protein>
<keyword evidence="1" id="KW-1185">Reference proteome</keyword>
<feature type="non-terminal residue" evidence="3">
    <location>
        <position position="114"/>
    </location>
</feature>
<evidence type="ECO:0000313" key="2">
    <source>
        <dbReference type="RefSeq" id="XP_017779992.1"/>
    </source>
</evidence>
<dbReference type="Proteomes" id="UP000695000">
    <property type="component" value="Unplaced"/>
</dbReference>
<proteinExistence type="predicted"/>
<reference evidence="2 3" key="1">
    <citation type="submission" date="2025-05" db="UniProtKB">
        <authorList>
            <consortium name="RefSeq"/>
        </authorList>
    </citation>
    <scope>IDENTIFICATION</scope>
    <source>
        <tissue evidence="2 3">Whole Larva</tissue>
    </source>
</reference>
<dbReference type="RefSeq" id="XP_017779992.1">
    <property type="nucleotide sequence ID" value="XM_017924503.1"/>
</dbReference>